<name>A0A518K1S1_9BACT</name>
<organism evidence="1 2">
    <name type="scientific">Rosistilla carotiformis</name>
    <dbReference type="NCBI Taxonomy" id="2528017"/>
    <lineage>
        <taxon>Bacteria</taxon>
        <taxon>Pseudomonadati</taxon>
        <taxon>Planctomycetota</taxon>
        <taxon>Planctomycetia</taxon>
        <taxon>Pirellulales</taxon>
        <taxon>Pirellulaceae</taxon>
        <taxon>Rosistilla</taxon>
    </lineage>
</organism>
<dbReference type="KEGG" id="rcf:Poly24_54490"/>
<reference evidence="1 2" key="1">
    <citation type="submission" date="2019-02" db="EMBL/GenBank/DDBJ databases">
        <title>Deep-cultivation of Planctomycetes and their phenomic and genomic characterization uncovers novel biology.</title>
        <authorList>
            <person name="Wiegand S."/>
            <person name="Jogler M."/>
            <person name="Boedeker C."/>
            <person name="Pinto D."/>
            <person name="Vollmers J."/>
            <person name="Rivas-Marin E."/>
            <person name="Kohn T."/>
            <person name="Peeters S.H."/>
            <person name="Heuer A."/>
            <person name="Rast P."/>
            <person name="Oberbeckmann S."/>
            <person name="Bunk B."/>
            <person name="Jeske O."/>
            <person name="Meyerdierks A."/>
            <person name="Storesund J.E."/>
            <person name="Kallscheuer N."/>
            <person name="Luecker S."/>
            <person name="Lage O.M."/>
            <person name="Pohl T."/>
            <person name="Merkel B.J."/>
            <person name="Hornburger P."/>
            <person name="Mueller R.-W."/>
            <person name="Bruemmer F."/>
            <person name="Labrenz M."/>
            <person name="Spormann A.M."/>
            <person name="Op den Camp H."/>
            <person name="Overmann J."/>
            <person name="Amann R."/>
            <person name="Jetten M.S.M."/>
            <person name="Mascher T."/>
            <person name="Medema M.H."/>
            <person name="Devos D.P."/>
            <person name="Kaster A.-K."/>
            <person name="Ovreas L."/>
            <person name="Rohde M."/>
            <person name="Galperin M.Y."/>
            <person name="Jogler C."/>
        </authorList>
    </citation>
    <scope>NUCLEOTIDE SEQUENCE [LARGE SCALE GENOMIC DNA]</scope>
    <source>
        <strain evidence="1 2">Poly24</strain>
    </source>
</reference>
<protein>
    <submittedName>
        <fullName evidence="1">HEAT repeat protein</fullName>
    </submittedName>
</protein>
<dbReference type="AlphaFoldDB" id="A0A518K1S1"/>
<dbReference type="Gene3D" id="1.25.10.10">
    <property type="entry name" value="Leucine-rich Repeat Variant"/>
    <property type="match status" value="1"/>
</dbReference>
<evidence type="ECO:0000313" key="2">
    <source>
        <dbReference type="Proteomes" id="UP000315082"/>
    </source>
</evidence>
<dbReference type="RefSeq" id="WP_145102422.1">
    <property type="nucleotide sequence ID" value="NZ_CP036348.1"/>
</dbReference>
<dbReference type="InterPro" id="IPR011989">
    <property type="entry name" value="ARM-like"/>
</dbReference>
<dbReference type="Proteomes" id="UP000315082">
    <property type="component" value="Chromosome"/>
</dbReference>
<sequence length="170" mass="17618">MTNQSNLDLSNLEHADPEIRRQTLQALIDSSPNLADWAIALLRASNDPHASVSELAIATLEDMGAPDASQVSEIVSFAQRPADSETVYWATTLIGRIGPDAADAVPTLAGVLANSSFLHVREKAAWALGQIGPAAIGATAVLQAAAEQGPPRLQRLASQALSTMAGTAAA</sequence>
<gene>
    <name evidence="1" type="ORF">Poly24_54490</name>
</gene>
<dbReference type="SUPFAM" id="SSF48371">
    <property type="entry name" value="ARM repeat"/>
    <property type="match status" value="1"/>
</dbReference>
<dbReference type="OrthoDB" id="279649at2"/>
<dbReference type="EMBL" id="CP036348">
    <property type="protein sequence ID" value="QDV71710.1"/>
    <property type="molecule type" value="Genomic_DNA"/>
</dbReference>
<proteinExistence type="predicted"/>
<dbReference type="InterPro" id="IPR016024">
    <property type="entry name" value="ARM-type_fold"/>
</dbReference>
<dbReference type="Pfam" id="PF13646">
    <property type="entry name" value="HEAT_2"/>
    <property type="match status" value="1"/>
</dbReference>
<keyword evidence="2" id="KW-1185">Reference proteome</keyword>
<evidence type="ECO:0000313" key="1">
    <source>
        <dbReference type="EMBL" id="QDV71710.1"/>
    </source>
</evidence>
<accession>A0A518K1S1</accession>